<comment type="caution">
    <text evidence="1">The sequence shown here is derived from an EMBL/GenBank/DDBJ whole genome shotgun (WGS) entry which is preliminary data.</text>
</comment>
<organism evidence="1 2">
    <name type="scientific">Coniosporium uncinatum</name>
    <dbReference type="NCBI Taxonomy" id="93489"/>
    <lineage>
        <taxon>Eukaryota</taxon>
        <taxon>Fungi</taxon>
        <taxon>Dikarya</taxon>
        <taxon>Ascomycota</taxon>
        <taxon>Pezizomycotina</taxon>
        <taxon>Dothideomycetes</taxon>
        <taxon>Dothideomycetes incertae sedis</taxon>
        <taxon>Coniosporium</taxon>
    </lineage>
</organism>
<accession>A0ACC3D9F1</accession>
<keyword evidence="2" id="KW-1185">Reference proteome</keyword>
<name>A0ACC3D9F1_9PEZI</name>
<dbReference type="Proteomes" id="UP001186974">
    <property type="component" value="Unassembled WGS sequence"/>
</dbReference>
<evidence type="ECO:0000313" key="2">
    <source>
        <dbReference type="Proteomes" id="UP001186974"/>
    </source>
</evidence>
<proteinExistence type="predicted"/>
<gene>
    <name evidence="1" type="ORF">LTS18_012782</name>
</gene>
<reference evidence="1" key="1">
    <citation type="submission" date="2024-09" db="EMBL/GenBank/DDBJ databases">
        <title>Black Yeasts Isolated from many extreme environments.</title>
        <authorList>
            <person name="Coleine C."/>
            <person name="Stajich J.E."/>
            <person name="Selbmann L."/>
        </authorList>
    </citation>
    <scope>NUCLEOTIDE SEQUENCE</scope>
    <source>
        <strain evidence="1">CCFEE 5737</strain>
    </source>
</reference>
<protein>
    <submittedName>
        <fullName evidence="1">Uncharacterized protein</fullName>
    </submittedName>
</protein>
<evidence type="ECO:0000313" key="1">
    <source>
        <dbReference type="EMBL" id="KAK3063784.1"/>
    </source>
</evidence>
<dbReference type="EMBL" id="JAWDJW010006721">
    <property type="protein sequence ID" value="KAK3063784.1"/>
    <property type="molecule type" value="Genomic_DNA"/>
</dbReference>
<sequence>MKALILDASLKTATVKDIPLPLPAPGELLIHVHSIALNPIDSLYVAHPLGATGRVVGSDFAGTVVSLSPSTPSLSSSKSESKDEKKEEACKLKPGSRVAGFLQGACSVNERPGAFAEYVVCAWDLVWEIPGNVTFGEAASISLCGLTAAQAVYYRLGLAAPFGSIESLGLRSRDAQADEEGKEIDFFIYSASTSVGMYAAQLVRRGAEASGRRTKLFGTASGKRFQLLRDEPCKYDHLVDYHNADWVQHIRDLSDGHGMHYALDCISEGDSVRLVAETLSKDGRLGIVRSREGGAWEADDLRVEPIYGAVWECLGAEVQYQGLTVPASPEARKFATEFYRWLSEGGKLEPNPVRKMPGGLERVVEDGFALLGTGSMQDREQRRGEPWMKPVGAEKLVYNLIE</sequence>